<comment type="caution">
    <text evidence="1">The sequence shown here is derived from an EMBL/GenBank/DDBJ whole genome shotgun (WGS) entry which is preliminary data.</text>
</comment>
<reference evidence="1" key="1">
    <citation type="submission" date="2023-03" db="EMBL/GenBank/DDBJ databases">
        <title>Massive genome expansion in bonnet fungi (Mycena s.s.) driven by repeated elements and novel gene families across ecological guilds.</title>
        <authorList>
            <consortium name="Lawrence Berkeley National Laboratory"/>
            <person name="Harder C.B."/>
            <person name="Miyauchi S."/>
            <person name="Viragh M."/>
            <person name="Kuo A."/>
            <person name="Thoen E."/>
            <person name="Andreopoulos B."/>
            <person name="Lu D."/>
            <person name="Skrede I."/>
            <person name="Drula E."/>
            <person name="Henrissat B."/>
            <person name="Morin E."/>
            <person name="Kohler A."/>
            <person name="Barry K."/>
            <person name="LaButti K."/>
            <person name="Morin E."/>
            <person name="Salamov A."/>
            <person name="Lipzen A."/>
            <person name="Mereny Z."/>
            <person name="Hegedus B."/>
            <person name="Baldrian P."/>
            <person name="Stursova M."/>
            <person name="Weitz H."/>
            <person name="Taylor A."/>
            <person name="Grigoriev I.V."/>
            <person name="Nagy L.G."/>
            <person name="Martin F."/>
            <person name="Kauserud H."/>
        </authorList>
    </citation>
    <scope>NUCLEOTIDE SEQUENCE</scope>
    <source>
        <strain evidence="1">CBHHK067</strain>
    </source>
</reference>
<name>A0AAD7CY23_MYCRO</name>
<dbReference type="EMBL" id="JARKIE010000190">
    <property type="protein sequence ID" value="KAJ7668993.1"/>
    <property type="molecule type" value="Genomic_DNA"/>
</dbReference>
<dbReference type="Proteomes" id="UP001221757">
    <property type="component" value="Unassembled WGS sequence"/>
</dbReference>
<evidence type="ECO:0000313" key="1">
    <source>
        <dbReference type="EMBL" id="KAJ7668993.1"/>
    </source>
</evidence>
<protein>
    <submittedName>
        <fullName evidence="1">Uncharacterized protein</fullName>
    </submittedName>
</protein>
<gene>
    <name evidence="1" type="ORF">B0H17DRAFT_949521</name>
</gene>
<accession>A0AAD7CY23</accession>
<organism evidence="1 2">
    <name type="scientific">Mycena rosella</name>
    <name type="common">Pink bonnet</name>
    <name type="synonym">Agaricus rosellus</name>
    <dbReference type="NCBI Taxonomy" id="1033263"/>
    <lineage>
        <taxon>Eukaryota</taxon>
        <taxon>Fungi</taxon>
        <taxon>Dikarya</taxon>
        <taxon>Basidiomycota</taxon>
        <taxon>Agaricomycotina</taxon>
        <taxon>Agaricomycetes</taxon>
        <taxon>Agaricomycetidae</taxon>
        <taxon>Agaricales</taxon>
        <taxon>Marasmiineae</taxon>
        <taxon>Mycenaceae</taxon>
        <taxon>Mycena</taxon>
    </lineage>
</organism>
<sequence>MSWLNFNLVPYIAKTRILPDTQVATQQGVQTRDLMSYLAGIKCWAKRHKVEVFALKRDQMKGFDYLSPQGMYDAVNAYGLPSAIIDLDCAAQTDTRCFIRTAHGLTEPITISGVTKQGGSLSPVKSTLTTSLGHHYLNDLMSTDPDALVITSGSAQKANPHLPDDLMHTTIVMTEATDDSYIFARTLASLRRCTLAMERFHKPAKLDDPQARYEELKHFIDDFTLPRFLRRALITLLRKIIKQNIILKARALLSLQPIRRADAEDLDKRIKGKIHLELGMPFMPNSDILTLPVDLHGLDFPSIARINDGIAIDGLHRDLNHPIPSYQILARITLADWTCSINNCVNPIDTDGLTRDFTRHANRIPHGWIIAQKAMSESKPKLSLKRTDLRGILNGDVSLSHVLNTFSNYSPTASCPNGHALKSLRSKGIRRLRDMGDWRLQFNGVWLVDVKARPPTHPACVFDPKSVTAALTGRKTLVLKLEGRNVSILHGELVGLIMCLIISNPNDADATLYSDHLNAVRLIEDSKTAIIYTPGHASEVSVPAQMNREADHYASSAQRHLRDVFTAPIPTFFMDEFTFFTRADGSIESNIRTYVDKSQIVDASKRIAVGHQQRMALHLYDTKAPPEYSYTTAYSAYSAVVQLYARSGQLPTADLLYSRGKAHDPRCRMGCNAIEDQHHIFVECEQYTEWRSKAAEDVHRRTESKLKEKGYEETDAVDLLSTAKFLFSDKPDIWPLQYCTYFLGHLPKLDHLMPKKPGVDDDKLSRTRLAHHIASDWHTAAIRLAGRIWGDWQRKMAMKNDVRSRKT</sequence>
<keyword evidence="2" id="KW-1185">Reference proteome</keyword>
<dbReference type="AlphaFoldDB" id="A0AAD7CY23"/>
<evidence type="ECO:0000313" key="2">
    <source>
        <dbReference type="Proteomes" id="UP001221757"/>
    </source>
</evidence>
<proteinExistence type="predicted"/>